<evidence type="ECO:0000313" key="2">
    <source>
        <dbReference type="EMBL" id="KAK7101320.1"/>
    </source>
</evidence>
<dbReference type="Pfam" id="PF00078">
    <property type="entry name" value="RVT_1"/>
    <property type="match status" value="1"/>
</dbReference>
<evidence type="ECO:0000259" key="1">
    <source>
        <dbReference type="PROSITE" id="PS50878"/>
    </source>
</evidence>
<name>A0AAN9BDA3_9CAEN</name>
<protein>
    <recommendedName>
        <fullName evidence="1">Reverse transcriptase domain-containing protein</fullName>
    </recommendedName>
</protein>
<evidence type="ECO:0000313" key="3">
    <source>
        <dbReference type="Proteomes" id="UP001374579"/>
    </source>
</evidence>
<dbReference type="Proteomes" id="UP001374579">
    <property type="component" value="Unassembled WGS sequence"/>
</dbReference>
<accession>A0AAN9BDA3</accession>
<dbReference type="EMBL" id="JBAMIC010000011">
    <property type="protein sequence ID" value="KAK7101320.1"/>
    <property type="molecule type" value="Genomic_DNA"/>
</dbReference>
<dbReference type="SUPFAM" id="SSF56672">
    <property type="entry name" value="DNA/RNA polymerases"/>
    <property type="match status" value="1"/>
</dbReference>
<dbReference type="InterPro" id="IPR043502">
    <property type="entry name" value="DNA/RNA_pol_sf"/>
</dbReference>
<dbReference type="AlphaFoldDB" id="A0AAN9BDA3"/>
<sequence length="141" mass="16506">MIPIHKKGKDKKKPASYRPISLTSCTVKTLERMVNQRLLWYLETENILAPEQAGFRQFHSTEDQATYLSQEIEDAFQEQKVLFATWIDLQKAFDKVWTDGLLVKLQRCGIASNMLRWIRSYLHNRRARISVNGRVGKKILL</sequence>
<proteinExistence type="predicted"/>
<dbReference type="PANTHER" id="PTHR19446">
    <property type="entry name" value="REVERSE TRANSCRIPTASES"/>
    <property type="match status" value="1"/>
</dbReference>
<feature type="domain" description="Reverse transcriptase" evidence="1">
    <location>
        <begin position="1"/>
        <end position="141"/>
    </location>
</feature>
<keyword evidence="3" id="KW-1185">Reference proteome</keyword>
<organism evidence="2 3">
    <name type="scientific">Littorina saxatilis</name>
    <dbReference type="NCBI Taxonomy" id="31220"/>
    <lineage>
        <taxon>Eukaryota</taxon>
        <taxon>Metazoa</taxon>
        <taxon>Spiralia</taxon>
        <taxon>Lophotrochozoa</taxon>
        <taxon>Mollusca</taxon>
        <taxon>Gastropoda</taxon>
        <taxon>Caenogastropoda</taxon>
        <taxon>Littorinimorpha</taxon>
        <taxon>Littorinoidea</taxon>
        <taxon>Littorinidae</taxon>
        <taxon>Littorina</taxon>
    </lineage>
</organism>
<comment type="caution">
    <text evidence="2">The sequence shown here is derived from an EMBL/GenBank/DDBJ whole genome shotgun (WGS) entry which is preliminary data.</text>
</comment>
<dbReference type="PROSITE" id="PS50878">
    <property type="entry name" value="RT_POL"/>
    <property type="match status" value="1"/>
</dbReference>
<dbReference type="InterPro" id="IPR000477">
    <property type="entry name" value="RT_dom"/>
</dbReference>
<gene>
    <name evidence="2" type="ORF">V1264_024114</name>
</gene>
<reference evidence="2 3" key="1">
    <citation type="submission" date="2024-02" db="EMBL/GenBank/DDBJ databases">
        <title>Chromosome-scale genome assembly of the rough periwinkle Littorina saxatilis.</title>
        <authorList>
            <person name="De Jode A."/>
            <person name="Faria R."/>
            <person name="Formenti G."/>
            <person name="Sims Y."/>
            <person name="Smith T.P."/>
            <person name="Tracey A."/>
            <person name="Wood J.M.D."/>
            <person name="Zagrodzka Z.B."/>
            <person name="Johannesson K."/>
            <person name="Butlin R.K."/>
            <person name="Leder E.H."/>
        </authorList>
    </citation>
    <scope>NUCLEOTIDE SEQUENCE [LARGE SCALE GENOMIC DNA]</scope>
    <source>
        <strain evidence="2">Snail1</strain>
        <tissue evidence="2">Muscle</tissue>
    </source>
</reference>